<name>A0A0V0WPH5_9BILA</name>
<dbReference type="Gene3D" id="3.30.70.270">
    <property type="match status" value="1"/>
</dbReference>
<gene>
    <name evidence="2" type="primary">TY3B-I</name>
    <name evidence="2" type="ORF">T12_5467</name>
</gene>
<dbReference type="InterPro" id="IPR043502">
    <property type="entry name" value="DNA/RNA_pol_sf"/>
</dbReference>
<organism evidence="2 3">
    <name type="scientific">Trichinella patagoniensis</name>
    <dbReference type="NCBI Taxonomy" id="990121"/>
    <lineage>
        <taxon>Eukaryota</taxon>
        <taxon>Metazoa</taxon>
        <taxon>Ecdysozoa</taxon>
        <taxon>Nematoda</taxon>
        <taxon>Enoplea</taxon>
        <taxon>Dorylaimia</taxon>
        <taxon>Trichinellida</taxon>
        <taxon>Trichinellidae</taxon>
        <taxon>Trichinella</taxon>
    </lineage>
</organism>
<accession>A0A0V0WPH5</accession>
<dbReference type="InterPro" id="IPR000477">
    <property type="entry name" value="RT_dom"/>
</dbReference>
<comment type="caution">
    <text evidence="2">The sequence shown here is derived from an EMBL/GenBank/DDBJ whole genome shotgun (WGS) entry which is preliminary data.</text>
</comment>
<dbReference type="Gene3D" id="3.10.10.10">
    <property type="entry name" value="HIV Type 1 Reverse Transcriptase, subunit A, domain 1"/>
    <property type="match status" value="1"/>
</dbReference>
<dbReference type="PANTHER" id="PTHR24559">
    <property type="entry name" value="TRANSPOSON TY3-I GAG-POL POLYPROTEIN"/>
    <property type="match status" value="1"/>
</dbReference>
<dbReference type="AlphaFoldDB" id="A0A0V0WPH5"/>
<protein>
    <submittedName>
        <fullName evidence="2">Transposon Ty3-I Gag-Pol polyprotein</fullName>
    </submittedName>
</protein>
<proteinExistence type="predicted"/>
<dbReference type="InterPro" id="IPR053134">
    <property type="entry name" value="RNA-dir_DNA_polymerase"/>
</dbReference>
<dbReference type="CDD" id="cd01647">
    <property type="entry name" value="RT_LTR"/>
    <property type="match status" value="1"/>
</dbReference>
<dbReference type="OrthoDB" id="5867815at2759"/>
<evidence type="ECO:0000313" key="3">
    <source>
        <dbReference type="Proteomes" id="UP000054783"/>
    </source>
</evidence>
<feature type="domain" description="Reverse transcriptase" evidence="1">
    <location>
        <begin position="21"/>
        <end position="77"/>
    </location>
</feature>
<dbReference type="STRING" id="990121.A0A0V0WPH5"/>
<dbReference type="InterPro" id="IPR043128">
    <property type="entry name" value="Rev_trsase/Diguanyl_cyclase"/>
</dbReference>
<feature type="non-terminal residue" evidence="2">
    <location>
        <position position="77"/>
    </location>
</feature>
<dbReference type="Proteomes" id="UP000054783">
    <property type="component" value="Unassembled WGS sequence"/>
</dbReference>
<evidence type="ECO:0000313" key="2">
    <source>
        <dbReference type="EMBL" id="KRX77679.1"/>
    </source>
</evidence>
<dbReference type="PANTHER" id="PTHR24559:SF435">
    <property type="entry name" value="RIBONUCLEASE H"/>
    <property type="match status" value="1"/>
</dbReference>
<reference evidence="2 3" key="1">
    <citation type="submission" date="2015-01" db="EMBL/GenBank/DDBJ databases">
        <title>Evolution of Trichinella species and genotypes.</title>
        <authorList>
            <person name="Korhonen P.K."/>
            <person name="Edoardo P."/>
            <person name="Giuseppe L.R."/>
            <person name="Gasser R.B."/>
        </authorList>
    </citation>
    <scope>NUCLEOTIDE SEQUENCE [LARGE SCALE GENOMIC DNA]</scope>
    <source>
        <strain evidence="2">ISS2496</strain>
    </source>
</reference>
<evidence type="ECO:0000259" key="1">
    <source>
        <dbReference type="Pfam" id="PF00078"/>
    </source>
</evidence>
<dbReference type="Pfam" id="PF00078">
    <property type="entry name" value="RVT_1"/>
    <property type="match status" value="1"/>
</dbReference>
<dbReference type="SUPFAM" id="SSF56672">
    <property type="entry name" value="DNA/RNA polymerases"/>
    <property type="match status" value="1"/>
</dbReference>
<dbReference type="EMBL" id="JYDQ01005518">
    <property type="protein sequence ID" value="KRX77679.1"/>
    <property type="molecule type" value="Genomic_DNA"/>
</dbReference>
<keyword evidence="3" id="KW-1185">Reference proteome</keyword>
<sequence>MLRRDVVEPSSSPWASPIVLVKKKDGSCRFCVNYRQLNNLTRKDAYPLPRIDDTLDALAGAQWFSTLDLASGYWQVE</sequence>